<evidence type="ECO:0000256" key="8">
    <source>
        <dbReference type="SAM" id="MobiDB-lite"/>
    </source>
</evidence>
<evidence type="ECO:0000256" key="6">
    <source>
        <dbReference type="PROSITE-ProRule" id="PRU00552"/>
    </source>
</evidence>
<feature type="compositionally biased region" description="Basic residues" evidence="8">
    <location>
        <begin position="364"/>
        <end position="375"/>
    </location>
</feature>
<dbReference type="SMART" id="SM00487">
    <property type="entry name" value="DEXDc"/>
    <property type="match status" value="1"/>
</dbReference>
<evidence type="ECO:0000259" key="10">
    <source>
        <dbReference type="PROSITE" id="PS51194"/>
    </source>
</evidence>
<dbReference type="GeneID" id="103627096"/>
<dbReference type="PaxDb" id="4577-GRMZM2G028366_P01"/>
<dbReference type="GO" id="GO:0016787">
    <property type="term" value="F:hydrolase activity"/>
    <property type="evidence" value="ECO:0007669"/>
    <property type="project" value="UniProtKB-KW"/>
</dbReference>
<dbReference type="GO" id="GO:0003743">
    <property type="term" value="F:translation initiation factor activity"/>
    <property type="evidence" value="ECO:0000318"/>
    <property type="project" value="GO_Central"/>
</dbReference>
<dbReference type="InterPro" id="IPR011545">
    <property type="entry name" value="DEAD/DEAH_box_helicase_dom"/>
</dbReference>
<dbReference type="InterPro" id="IPR014001">
    <property type="entry name" value="Helicase_ATP-bd"/>
</dbReference>
<dbReference type="GO" id="GO:0005524">
    <property type="term" value="F:ATP binding"/>
    <property type="evidence" value="ECO:0007669"/>
    <property type="project" value="UniProtKB-UniRule"/>
</dbReference>
<evidence type="ECO:0000313" key="13">
    <source>
        <dbReference type="EnsemblPlants" id="Zm00001eb240040_P001"/>
    </source>
</evidence>
<evidence type="ECO:0000313" key="12">
    <source>
        <dbReference type="EMBL" id="AQK70531.1"/>
    </source>
</evidence>
<feature type="region of interest" description="Disordered" evidence="8">
    <location>
        <begin position="337"/>
        <end position="413"/>
    </location>
</feature>
<keyword evidence="5 7" id="KW-0694">RNA-binding</keyword>
<comment type="domain">
    <text evidence="7">The Q motif is unique to and characteristic of the DEAD box family of RNA helicases and controls ATP binding and hydrolysis.</text>
</comment>
<reference evidence="13" key="3">
    <citation type="submission" date="2019-07" db="EMBL/GenBank/DDBJ databases">
        <authorList>
            <person name="Seetharam A."/>
            <person name="Woodhouse M."/>
            <person name="Cannon E."/>
        </authorList>
    </citation>
    <scope>NUCLEOTIDE SEQUENCE [LARGE SCALE GENOMIC DNA]</scope>
    <source>
        <strain evidence="13">cv. B73</strain>
    </source>
</reference>
<dbReference type="Proteomes" id="UP000007305">
    <property type="component" value="Chromosome 5"/>
</dbReference>
<dbReference type="InterPro" id="IPR001650">
    <property type="entry name" value="Helicase_C-like"/>
</dbReference>
<comment type="function">
    <text evidence="7">RNA helicase.</text>
</comment>
<feature type="domain" description="Helicase ATP-binding" evidence="9">
    <location>
        <begin position="553"/>
        <end position="723"/>
    </location>
</feature>
<protein>
    <recommendedName>
        <fullName evidence="7">ATP-dependent RNA helicase</fullName>
        <ecNumber evidence="7">3.6.4.13</ecNumber>
    </recommendedName>
</protein>
<dbReference type="OrthoDB" id="671779at2759"/>
<dbReference type="eggNOG" id="KOG0327">
    <property type="taxonomic scope" value="Eukaryota"/>
</dbReference>
<dbReference type="PROSITE" id="PS00039">
    <property type="entry name" value="DEAD_ATP_HELICASE"/>
    <property type="match status" value="1"/>
</dbReference>
<dbReference type="EMBL" id="CM000781">
    <property type="protein sequence ID" value="AQK70531.1"/>
    <property type="molecule type" value="Genomic_DNA"/>
</dbReference>
<sequence length="892" mass="98803">MAGQREGMHLVSEMTDARVSSQVVEDRGTEKTMPEEQLSVTLSDGKGCFACNERSHNLEQCKTKYKLVPAAHQFGYATKFPFTVIQPSNEMVEKKKFFQHCLLIESNLANLDESMLKDELKKLWNLPGDWELRRECSTTFLASFSSEDDLTSCLKNPEIQTLLDNKEVKLTVTRWNESDDGSPGLVEEWLLVSGVPRMYRNWKELYEVASALGVLIDVDEESLQVGDKEPIRLKLKTAFRSFDAAPFSYYFAFGCWSSRLVMVTAVQDKTQGMEHKIKELDCKEHKKELNVAKSIMLEEPNSTEESRSNGKAKVNKISAPAATITDSEVIAAIESSKPEGVQSIAQSPRSMTGEENFRGIQKPPIKHVFKRRGKKQPVTTEAINKSPSNKMDKEVAPHSQSNATRTGASTGCDMLDQKECSKMEPKRELNMEGITPAGESKKAEKIGACRNSEYSKVASSTIKSKKTQILGDTSRAPRDELITKYPKGDGMDQMGSSAQGDEKEDASIIDTGLLPNSEEVGVYDSFSEMGLQENLLKGIYQYGLEKPSAVHQRGIVPLCKGFDVLHRSLSGTTETICSGVLQRVDYGSAECQALILVPTPDLAQETLKVLEALGEFLGVTAQTCTGGTSAHADQQALLSGAQVLVGTPDCILDMLQKHAVCPDHVRMLFLDEADELLTGGSKDQIYKIIVHLPDKIQVGLFSATYSTEAIESSRRLMDKPVAVIVPRDEELKNVKQYYLAVENEGLKLRKLLALFKTTGTEQLVIFANTRDKVLSLAEDVGKRYAVSASHDGMDQRARDAAVQKFRSGSSSILIATDHGGTTNAMPQVPIIINYDLPTESMRYVRRLQQQNRQFRRSVSVAISFVTPADRRTLSAITSFCKCYMGELPTDLK</sequence>
<evidence type="ECO:0000256" key="2">
    <source>
        <dbReference type="ARBA" id="ARBA00022801"/>
    </source>
</evidence>
<dbReference type="InterPro" id="IPR014014">
    <property type="entry name" value="RNA_helicase_DEAD_Q_motif"/>
</dbReference>
<evidence type="ECO:0007829" key="15">
    <source>
        <dbReference type="PeptideAtlas" id="A0A1D6H6W8"/>
    </source>
</evidence>
<keyword evidence="2 7" id="KW-0378">Hydrolase</keyword>
<dbReference type="EnsemblPlants" id="Zm00001eb240040_T001">
    <property type="protein sequence ID" value="Zm00001eb240040_P001"/>
    <property type="gene ID" value="Zm00001eb240040"/>
</dbReference>
<keyword evidence="14" id="KW-1185">Reference proteome</keyword>
<dbReference type="InterPro" id="IPR027417">
    <property type="entry name" value="P-loop_NTPase"/>
</dbReference>
<dbReference type="EnsemblPlants" id="Zm00001eb240040_T002">
    <property type="protein sequence ID" value="Zm00001eb240040_P002"/>
    <property type="gene ID" value="Zm00001eb240040"/>
</dbReference>
<feature type="domain" description="DEAD-box RNA helicase Q" evidence="11">
    <location>
        <begin position="524"/>
        <end position="552"/>
    </location>
</feature>
<evidence type="ECO:0000259" key="9">
    <source>
        <dbReference type="PROSITE" id="PS51192"/>
    </source>
</evidence>
<evidence type="ECO:0000256" key="3">
    <source>
        <dbReference type="ARBA" id="ARBA00022806"/>
    </source>
</evidence>
<feature type="domain" description="Helicase C-terminal" evidence="10">
    <location>
        <begin position="733"/>
        <end position="892"/>
    </location>
</feature>
<dbReference type="STRING" id="4577.A0A1D6H6W8"/>
<proteinExistence type="evidence at protein level"/>
<dbReference type="ExpressionAtlas" id="A0A1D6H6W8">
    <property type="expression patterns" value="baseline and differential"/>
</dbReference>
<keyword evidence="12" id="KW-0648">Protein biosynthesis</keyword>
<dbReference type="PROSITE" id="PS51192">
    <property type="entry name" value="HELICASE_ATP_BIND_1"/>
    <property type="match status" value="1"/>
</dbReference>
<keyword evidence="12" id="KW-0396">Initiation factor</keyword>
<dbReference type="PROSITE" id="PS51195">
    <property type="entry name" value="Q_MOTIF"/>
    <property type="match status" value="1"/>
</dbReference>
<dbReference type="KEGG" id="zma:103627096"/>
<name>A0A1D6H6W8_MAIZE</name>
<evidence type="ECO:0000259" key="11">
    <source>
        <dbReference type="PROSITE" id="PS51195"/>
    </source>
</evidence>
<dbReference type="Pfam" id="PF00271">
    <property type="entry name" value="Helicase_C"/>
    <property type="match status" value="1"/>
</dbReference>
<evidence type="ECO:0000256" key="7">
    <source>
        <dbReference type="RuleBase" id="RU365068"/>
    </source>
</evidence>
<comment type="similarity">
    <text evidence="7">Belongs to the DEAD box helicase family.</text>
</comment>
<reference evidence="14" key="1">
    <citation type="journal article" date="2009" name="Science">
        <title>The B73 maize genome: complexity, diversity, and dynamics.</title>
        <authorList>
            <person name="Schnable P.S."/>
            <person name="Ware D."/>
            <person name="Fulton R.S."/>
            <person name="Stein J.C."/>
            <person name="Wei F."/>
            <person name="Pasternak S."/>
            <person name="Liang C."/>
            <person name="Zhang J."/>
            <person name="Fulton L."/>
            <person name="Graves T.A."/>
            <person name="Minx P."/>
            <person name="Reily A.D."/>
            <person name="Courtney L."/>
            <person name="Kruchowski S.S."/>
            <person name="Tomlinson C."/>
            <person name="Strong C."/>
            <person name="Delehaunty K."/>
            <person name="Fronick C."/>
            <person name="Courtney B."/>
            <person name="Rock S.M."/>
            <person name="Belter E."/>
            <person name="Du F."/>
            <person name="Kim K."/>
            <person name="Abbott R.M."/>
            <person name="Cotton M."/>
            <person name="Levy A."/>
            <person name="Marchetto P."/>
            <person name="Ochoa K."/>
            <person name="Jackson S.M."/>
            <person name="Gillam B."/>
            <person name="Chen W."/>
            <person name="Yan L."/>
            <person name="Higginbotham J."/>
            <person name="Cardenas M."/>
            <person name="Waligorski J."/>
            <person name="Applebaum E."/>
            <person name="Phelps L."/>
            <person name="Falcone J."/>
            <person name="Kanchi K."/>
            <person name="Thane T."/>
            <person name="Scimone A."/>
            <person name="Thane N."/>
            <person name="Henke J."/>
            <person name="Wang T."/>
            <person name="Ruppert J."/>
            <person name="Shah N."/>
            <person name="Rotter K."/>
            <person name="Hodges J."/>
            <person name="Ingenthron E."/>
            <person name="Cordes M."/>
            <person name="Kohlberg S."/>
            <person name="Sgro J."/>
            <person name="Delgado B."/>
            <person name="Mead K."/>
            <person name="Chinwalla A."/>
            <person name="Leonard S."/>
            <person name="Crouse K."/>
            <person name="Collura K."/>
            <person name="Kudrna D."/>
            <person name="Currie J."/>
            <person name="He R."/>
            <person name="Angelova A."/>
            <person name="Rajasekar S."/>
            <person name="Mueller T."/>
            <person name="Lomeli R."/>
            <person name="Scara G."/>
            <person name="Ko A."/>
            <person name="Delaney K."/>
            <person name="Wissotski M."/>
            <person name="Lopez G."/>
            <person name="Campos D."/>
            <person name="Braidotti M."/>
            <person name="Ashley E."/>
            <person name="Golser W."/>
            <person name="Kim H."/>
            <person name="Lee S."/>
            <person name="Lin J."/>
            <person name="Dujmic Z."/>
            <person name="Kim W."/>
            <person name="Talag J."/>
            <person name="Zuccolo A."/>
            <person name="Fan C."/>
            <person name="Sebastian A."/>
            <person name="Kramer M."/>
            <person name="Spiegel L."/>
            <person name="Nascimento L."/>
            <person name="Zutavern T."/>
            <person name="Miller B."/>
            <person name="Ambroise C."/>
            <person name="Muller S."/>
            <person name="Spooner W."/>
            <person name="Narechania A."/>
            <person name="Ren L."/>
            <person name="Wei S."/>
            <person name="Kumari S."/>
            <person name="Faga B."/>
            <person name="Levy M.J."/>
            <person name="McMahan L."/>
            <person name="Van Buren P."/>
            <person name="Vaughn M.W."/>
            <person name="Ying K."/>
            <person name="Yeh C.-T."/>
            <person name="Emrich S.J."/>
            <person name="Jia Y."/>
            <person name="Kalyanaraman A."/>
            <person name="Hsia A.-P."/>
            <person name="Barbazuk W.B."/>
            <person name="Baucom R.S."/>
            <person name="Brutnell T.P."/>
            <person name="Carpita N.C."/>
            <person name="Chaparro C."/>
            <person name="Chia J.-M."/>
            <person name="Deragon J.-M."/>
            <person name="Estill J.C."/>
            <person name="Fu Y."/>
            <person name="Jeddeloh J.A."/>
            <person name="Han Y."/>
            <person name="Lee H."/>
            <person name="Li P."/>
            <person name="Lisch D.R."/>
            <person name="Liu S."/>
            <person name="Liu Z."/>
            <person name="Nagel D.H."/>
            <person name="McCann M.C."/>
            <person name="SanMiguel P."/>
            <person name="Myers A.M."/>
            <person name="Nettleton D."/>
            <person name="Nguyen J."/>
            <person name="Penning B.W."/>
            <person name="Ponnala L."/>
            <person name="Schneider K.L."/>
            <person name="Schwartz D.C."/>
            <person name="Sharma A."/>
            <person name="Soderlund C."/>
            <person name="Springer N.M."/>
            <person name="Sun Q."/>
            <person name="Wang H."/>
            <person name="Waterman M."/>
            <person name="Westerman R."/>
            <person name="Wolfgruber T.K."/>
            <person name="Yang L."/>
            <person name="Yu Y."/>
            <person name="Zhang L."/>
            <person name="Zhou S."/>
            <person name="Zhu Q."/>
            <person name="Bennetzen J.L."/>
            <person name="Dawe R.K."/>
            <person name="Jiang J."/>
            <person name="Jiang N."/>
            <person name="Presting G.G."/>
            <person name="Wessler S.R."/>
            <person name="Aluru S."/>
            <person name="Martienssen R.A."/>
            <person name="Clifton S.W."/>
            <person name="McCombie W.R."/>
            <person name="Wing R.A."/>
            <person name="Wilson R.K."/>
        </authorList>
    </citation>
    <scope>NUCLEOTIDE SEQUENCE [LARGE SCALE GENOMIC DNA]</scope>
    <source>
        <strain evidence="14">cv. B73</strain>
    </source>
</reference>
<dbReference type="GO" id="GO:0010494">
    <property type="term" value="C:cytoplasmic stress granule"/>
    <property type="evidence" value="ECO:0000318"/>
    <property type="project" value="GO_Central"/>
</dbReference>
<feature type="short sequence motif" description="Q motif" evidence="6">
    <location>
        <begin position="524"/>
        <end position="552"/>
    </location>
</feature>
<dbReference type="GO" id="GO:0003724">
    <property type="term" value="F:RNA helicase activity"/>
    <property type="evidence" value="ECO:0007669"/>
    <property type="project" value="UniProtKB-EC"/>
</dbReference>
<keyword evidence="3 7" id="KW-0347">Helicase</keyword>
<organism evidence="12">
    <name type="scientific">Zea mays</name>
    <name type="common">Maize</name>
    <dbReference type="NCBI Taxonomy" id="4577"/>
    <lineage>
        <taxon>Eukaryota</taxon>
        <taxon>Viridiplantae</taxon>
        <taxon>Streptophyta</taxon>
        <taxon>Embryophyta</taxon>
        <taxon>Tracheophyta</taxon>
        <taxon>Spermatophyta</taxon>
        <taxon>Magnoliopsida</taxon>
        <taxon>Liliopsida</taxon>
        <taxon>Poales</taxon>
        <taxon>Poaceae</taxon>
        <taxon>PACMAD clade</taxon>
        <taxon>Panicoideae</taxon>
        <taxon>Andropogonodae</taxon>
        <taxon>Andropogoneae</taxon>
        <taxon>Tripsacinae</taxon>
        <taxon>Zea</taxon>
    </lineage>
</organism>
<dbReference type="Gramene" id="Zm00001eb240040_T001">
    <property type="protein sequence ID" value="Zm00001eb240040_P001"/>
    <property type="gene ID" value="Zm00001eb240040"/>
</dbReference>
<dbReference type="InterPro" id="IPR000629">
    <property type="entry name" value="RNA-helicase_DEAD-box_CS"/>
</dbReference>
<dbReference type="PROSITE" id="PS51194">
    <property type="entry name" value="HELICASE_CTER"/>
    <property type="match status" value="1"/>
</dbReference>
<evidence type="ECO:0000256" key="5">
    <source>
        <dbReference type="ARBA" id="ARBA00022884"/>
    </source>
</evidence>
<feature type="compositionally biased region" description="Polar residues" evidence="8">
    <location>
        <begin position="398"/>
        <end position="409"/>
    </location>
</feature>
<evidence type="ECO:0000256" key="1">
    <source>
        <dbReference type="ARBA" id="ARBA00022741"/>
    </source>
</evidence>
<dbReference type="AlphaFoldDB" id="A0A1D6H6W8"/>
<dbReference type="SUPFAM" id="SSF52540">
    <property type="entry name" value="P-loop containing nucleoside triphosphate hydrolases"/>
    <property type="match status" value="1"/>
</dbReference>
<reference evidence="12" key="2">
    <citation type="submission" date="2015-12" db="EMBL/GenBank/DDBJ databases">
        <title>Update maize B73 reference genome by single molecule sequencing technologies.</title>
        <authorList>
            <consortium name="Maize Genome Sequencing Project"/>
            <person name="Ware D."/>
        </authorList>
    </citation>
    <scope>NUCLEOTIDE SEQUENCE</scope>
    <source>
        <tissue evidence="12">Seedling</tissue>
    </source>
</reference>
<keyword evidence="1 7" id="KW-0547">Nucleotide-binding</keyword>
<dbReference type="SMR" id="A0A1D6H6W8"/>
<evidence type="ECO:0000313" key="14">
    <source>
        <dbReference type="Proteomes" id="UP000007305"/>
    </source>
</evidence>
<gene>
    <name evidence="13" type="primary">LOC103627096</name>
    <name evidence="12" type="ORF">ZEAMMB73_Zm00001d016351</name>
</gene>
<dbReference type="EC" id="3.6.4.13" evidence="7"/>
<dbReference type="RefSeq" id="XP_008645640.1">
    <property type="nucleotide sequence ID" value="XM_008647418.4"/>
</dbReference>
<dbReference type="GO" id="GO:0003723">
    <property type="term" value="F:RNA binding"/>
    <property type="evidence" value="ECO:0007669"/>
    <property type="project" value="UniProtKB-UniRule"/>
</dbReference>
<dbReference type="Pfam" id="PF00270">
    <property type="entry name" value="DEAD"/>
    <property type="match status" value="1"/>
</dbReference>
<keyword evidence="15" id="KW-1267">Proteomics identification</keyword>
<dbReference type="Gramene" id="Zm00001eb240040_T002">
    <property type="protein sequence ID" value="Zm00001eb240040_P002"/>
    <property type="gene ID" value="Zm00001eb240040"/>
</dbReference>
<comment type="catalytic activity">
    <reaction evidence="7">
        <text>ATP + H2O = ADP + phosphate + H(+)</text>
        <dbReference type="Rhea" id="RHEA:13065"/>
        <dbReference type="ChEBI" id="CHEBI:15377"/>
        <dbReference type="ChEBI" id="CHEBI:15378"/>
        <dbReference type="ChEBI" id="CHEBI:30616"/>
        <dbReference type="ChEBI" id="CHEBI:43474"/>
        <dbReference type="ChEBI" id="CHEBI:456216"/>
        <dbReference type="EC" id="3.6.4.13"/>
    </reaction>
</comment>
<dbReference type="Gene3D" id="3.40.50.300">
    <property type="entry name" value="P-loop containing nucleotide triphosphate hydrolases"/>
    <property type="match status" value="2"/>
</dbReference>
<reference evidence="13" key="4">
    <citation type="submission" date="2021-05" db="UniProtKB">
        <authorList>
            <consortium name="EnsemblPlants"/>
        </authorList>
    </citation>
    <scope>IDENTIFICATION</scope>
    <source>
        <strain evidence="13">cv. B73</strain>
    </source>
</reference>
<evidence type="ECO:0000256" key="4">
    <source>
        <dbReference type="ARBA" id="ARBA00022840"/>
    </source>
</evidence>
<feature type="compositionally biased region" description="Polar residues" evidence="8">
    <location>
        <begin position="377"/>
        <end position="389"/>
    </location>
</feature>
<dbReference type="PANTHER" id="PTHR24031">
    <property type="entry name" value="RNA HELICASE"/>
    <property type="match status" value="1"/>
</dbReference>
<accession>A0A1D6H6W8</accession>
<dbReference type="GO" id="GO:0002183">
    <property type="term" value="P:cytoplasmic translational initiation"/>
    <property type="evidence" value="ECO:0000318"/>
    <property type="project" value="GO_Central"/>
</dbReference>
<keyword evidence="4 7" id="KW-0067">ATP-binding</keyword>